<gene>
    <name evidence="1" type="ORF">METZ01_LOCUS152438</name>
</gene>
<proteinExistence type="predicted"/>
<dbReference type="Gene3D" id="2.160.20.10">
    <property type="entry name" value="Single-stranded right-handed beta-helix, Pectin lyase-like"/>
    <property type="match status" value="1"/>
</dbReference>
<dbReference type="AlphaFoldDB" id="A0A382AE02"/>
<reference evidence="1" key="1">
    <citation type="submission" date="2018-05" db="EMBL/GenBank/DDBJ databases">
        <authorList>
            <person name="Lanie J.A."/>
            <person name="Ng W.-L."/>
            <person name="Kazmierczak K.M."/>
            <person name="Andrzejewski T.M."/>
            <person name="Davidsen T.M."/>
            <person name="Wayne K.J."/>
            <person name="Tettelin H."/>
            <person name="Glass J.I."/>
            <person name="Rusch D."/>
            <person name="Podicherti R."/>
            <person name="Tsui H.-C.T."/>
            <person name="Winkler M.E."/>
        </authorList>
    </citation>
    <scope>NUCLEOTIDE SEQUENCE</scope>
</reference>
<feature type="non-terminal residue" evidence="1">
    <location>
        <position position="562"/>
    </location>
</feature>
<evidence type="ECO:0000313" key="1">
    <source>
        <dbReference type="EMBL" id="SVA99584.1"/>
    </source>
</evidence>
<accession>A0A382AE02</accession>
<dbReference type="InterPro" id="IPR012334">
    <property type="entry name" value="Pectin_lyas_fold"/>
</dbReference>
<name>A0A382AE02_9ZZZZ</name>
<dbReference type="SUPFAM" id="SSF51126">
    <property type="entry name" value="Pectin lyase-like"/>
    <property type="match status" value="1"/>
</dbReference>
<sequence length="562" mass="60265">MKYIISSLFFITIIFAQWSTDPASPQSLGSGVQVQLAATSDGGVYVAWLSDGNNYHVFLQRLNSMGEPQWSDNGMVVSNNANATWIAVYHLNLAVDSEDNAIITTMDQRAGGAWEVYAYKIASDGTMLWGNDGVSLTSSSVSNMSPRLTVLPDNSVVVTWTHNDDTVLFQCISSAGTLLWDTGILIEDNDATLISPKPIVTSDGNVLIQWIRQTGPFWASNSQLYLQKYDYDGTAEWSNPIVAAGPVVFPMGNWLQQSVADDISGSFSAWTEMSGNVQNARAQHINDEGELSWTGGVDLSTNSSNFRISPQLTFSENSQELMAVWKESNGSQSQRGVSAQRLDSNGDRLWGSNGSSVVDLNSNYDYLDLNIAGFGDDLIATYIEQSGNMNGNIYAVRLDVNGDNVWTGGTVAVTNSNTSKSDMMITNGPGCVFIAWSEGGSIYAHCLLTDGTLGVPVINMPLLVPSEYATIQTAIDSADDGDMIIVADGTYIENIYINKDISITSLNGADSTIIDGNDVQEVVQFGSSTTRDCFLEGFTITNGGNSSGNTDEGGGGIIVEGG</sequence>
<dbReference type="InterPro" id="IPR011050">
    <property type="entry name" value="Pectin_lyase_fold/virulence"/>
</dbReference>
<dbReference type="EMBL" id="UINC01024935">
    <property type="protein sequence ID" value="SVA99584.1"/>
    <property type="molecule type" value="Genomic_DNA"/>
</dbReference>
<organism evidence="1">
    <name type="scientific">marine metagenome</name>
    <dbReference type="NCBI Taxonomy" id="408172"/>
    <lineage>
        <taxon>unclassified sequences</taxon>
        <taxon>metagenomes</taxon>
        <taxon>ecological metagenomes</taxon>
    </lineage>
</organism>
<protein>
    <submittedName>
        <fullName evidence="1">Uncharacterized protein</fullName>
    </submittedName>
</protein>